<reference evidence="2 3" key="1">
    <citation type="submission" date="2017-03" db="EMBL/GenBank/DDBJ databases">
        <authorList>
            <person name="Afonso C.L."/>
            <person name="Miller P.J."/>
            <person name="Scott M.A."/>
            <person name="Spackman E."/>
            <person name="Goraichik I."/>
            <person name="Dimitrov K.M."/>
            <person name="Suarez D.L."/>
            <person name="Swayne D.E."/>
        </authorList>
    </citation>
    <scope>NUCLEOTIDE SEQUENCE [LARGE SCALE GENOMIC DNA]</scope>
    <source>
        <strain evidence="3">6(3)</strain>
    </source>
</reference>
<name>A0A2H1KMQ8_BREAU</name>
<dbReference type="EMBL" id="FXYZ01000026">
    <property type="protein sequence ID" value="SMY01026.1"/>
    <property type="molecule type" value="Genomic_DNA"/>
</dbReference>
<feature type="compositionally biased region" description="Polar residues" evidence="1">
    <location>
        <begin position="33"/>
        <end position="42"/>
    </location>
</feature>
<evidence type="ECO:0000256" key="1">
    <source>
        <dbReference type="SAM" id="MobiDB-lite"/>
    </source>
</evidence>
<protein>
    <submittedName>
        <fullName evidence="2">Uncharacterized protein</fullName>
    </submittedName>
</protein>
<proteinExistence type="predicted"/>
<organism evidence="2 3">
    <name type="scientific">Brevibacterium aurantiacum</name>
    <dbReference type="NCBI Taxonomy" id="273384"/>
    <lineage>
        <taxon>Bacteria</taxon>
        <taxon>Bacillati</taxon>
        <taxon>Actinomycetota</taxon>
        <taxon>Actinomycetes</taxon>
        <taxon>Micrococcales</taxon>
        <taxon>Brevibacteriaceae</taxon>
        <taxon>Brevibacterium</taxon>
    </lineage>
</organism>
<accession>A0A2H1KMQ8</accession>
<evidence type="ECO:0000313" key="2">
    <source>
        <dbReference type="EMBL" id="SMY01026.1"/>
    </source>
</evidence>
<dbReference type="RefSeq" id="WP_101598778.1">
    <property type="nucleotide sequence ID" value="NZ_FXYZ01000026.1"/>
</dbReference>
<feature type="compositionally biased region" description="Polar residues" evidence="1">
    <location>
        <begin position="1"/>
        <end position="22"/>
    </location>
</feature>
<evidence type="ECO:0000313" key="3">
    <source>
        <dbReference type="Proteomes" id="UP000234327"/>
    </source>
</evidence>
<dbReference type="Proteomes" id="UP000234327">
    <property type="component" value="Unassembled WGS sequence"/>
</dbReference>
<sequence>MTAPSQKASQPNITDTEVSANSYGKDMAREASNGRTAATMTGNRDPRDMTLAELGSELDEPTNETPIVSMQSAYVDRMDTLTGLASDFIAETLKNLTFEHFDEITREAINRDEFPEAEIRLIHSMITNATVTVTEPSHIERLRKETGRTK</sequence>
<dbReference type="AlphaFoldDB" id="A0A2H1KMQ8"/>
<feature type="region of interest" description="Disordered" evidence="1">
    <location>
        <begin position="1"/>
        <end position="51"/>
    </location>
</feature>
<gene>
    <name evidence="2" type="ORF">BAURA63_03493</name>
</gene>